<protein>
    <submittedName>
        <fullName evidence="2">Uncharacterized protein</fullName>
    </submittedName>
</protein>
<proteinExistence type="predicted"/>
<name>A0ABP8V0T6_9GAMM</name>
<organism evidence="2 3">
    <name type="scientific">Kistimonas scapharcae</name>
    <dbReference type="NCBI Taxonomy" id="1036133"/>
    <lineage>
        <taxon>Bacteria</taxon>
        <taxon>Pseudomonadati</taxon>
        <taxon>Pseudomonadota</taxon>
        <taxon>Gammaproteobacteria</taxon>
        <taxon>Oceanospirillales</taxon>
        <taxon>Endozoicomonadaceae</taxon>
        <taxon>Kistimonas</taxon>
    </lineage>
</organism>
<feature type="region of interest" description="Disordered" evidence="1">
    <location>
        <begin position="73"/>
        <end position="175"/>
    </location>
</feature>
<dbReference type="RefSeq" id="WP_345194978.1">
    <property type="nucleotide sequence ID" value="NZ_BAABFL010000124.1"/>
</dbReference>
<comment type="caution">
    <text evidence="2">The sequence shown here is derived from an EMBL/GenBank/DDBJ whole genome shotgun (WGS) entry which is preliminary data.</text>
</comment>
<feature type="compositionally biased region" description="Basic and acidic residues" evidence="1">
    <location>
        <begin position="126"/>
        <end position="137"/>
    </location>
</feature>
<gene>
    <name evidence="2" type="ORF">GCM10023116_14780</name>
</gene>
<evidence type="ECO:0000256" key="1">
    <source>
        <dbReference type="SAM" id="MobiDB-lite"/>
    </source>
</evidence>
<dbReference type="EMBL" id="BAABFL010000124">
    <property type="protein sequence ID" value="GAA4649204.1"/>
    <property type="molecule type" value="Genomic_DNA"/>
</dbReference>
<accession>A0ABP8V0T6</accession>
<sequence length="175" mass="18671">MTATYDLIFSGEINDNVEETQVRKNVAALFKASPAQVEKLFSGKTVVLKNGLDEATAKKYQAALKKAGAICQLRPKQTENEAAPHPKPSPKAAPDPKASPKPSTSDKTQIDTPDTGITVAPAGADVQDKKPEPHYDVPDTSSISLRPQSGYLVDPSQDEPPPAPDTSHITLDSQD</sequence>
<reference evidence="3" key="1">
    <citation type="journal article" date="2019" name="Int. J. Syst. Evol. Microbiol.">
        <title>The Global Catalogue of Microorganisms (GCM) 10K type strain sequencing project: providing services to taxonomists for standard genome sequencing and annotation.</title>
        <authorList>
            <consortium name="The Broad Institute Genomics Platform"/>
            <consortium name="The Broad Institute Genome Sequencing Center for Infectious Disease"/>
            <person name="Wu L."/>
            <person name="Ma J."/>
        </authorList>
    </citation>
    <scope>NUCLEOTIDE SEQUENCE [LARGE SCALE GENOMIC DNA]</scope>
    <source>
        <strain evidence="3">JCM 17805</strain>
    </source>
</reference>
<keyword evidence="3" id="KW-1185">Reference proteome</keyword>
<feature type="compositionally biased region" description="Pro residues" evidence="1">
    <location>
        <begin position="85"/>
        <end position="99"/>
    </location>
</feature>
<evidence type="ECO:0000313" key="2">
    <source>
        <dbReference type="EMBL" id="GAA4649204.1"/>
    </source>
</evidence>
<dbReference type="Proteomes" id="UP001500604">
    <property type="component" value="Unassembled WGS sequence"/>
</dbReference>
<evidence type="ECO:0000313" key="3">
    <source>
        <dbReference type="Proteomes" id="UP001500604"/>
    </source>
</evidence>